<dbReference type="InterPro" id="IPR003958">
    <property type="entry name" value="CBFA_NFYB_domain"/>
</dbReference>
<protein>
    <recommendedName>
        <fullName evidence="4">Transcription factor CBF/NF-Y/archaeal histone domain-containing protein</fullName>
    </recommendedName>
</protein>
<keyword evidence="6" id="KW-1185">Reference proteome</keyword>
<dbReference type="PANTHER" id="PTHR10252">
    <property type="entry name" value="HISTONE-LIKE TRANSCRIPTION FACTOR CCAAT-RELATED"/>
    <property type="match status" value="1"/>
</dbReference>
<evidence type="ECO:0000259" key="4">
    <source>
        <dbReference type="Pfam" id="PF00808"/>
    </source>
</evidence>
<evidence type="ECO:0000313" key="6">
    <source>
        <dbReference type="Proteomes" id="UP001443914"/>
    </source>
</evidence>
<dbReference type="Pfam" id="PF00808">
    <property type="entry name" value="CBFD_NFYB_HMF"/>
    <property type="match status" value="1"/>
</dbReference>
<evidence type="ECO:0000256" key="2">
    <source>
        <dbReference type="ARBA" id="ARBA00023242"/>
    </source>
</evidence>
<proteinExistence type="predicted"/>
<dbReference type="GO" id="GO:0046982">
    <property type="term" value="F:protein heterodimerization activity"/>
    <property type="evidence" value="ECO:0007669"/>
    <property type="project" value="InterPro"/>
</dbReference>
<reference evidence="5" key="1">
    <citation type="submission" date="2024-03" db="EMBL/GenBank/DDBJ databases">
        <title>WGS assembly of Saponaria officinalis var. Norfolk2.</title>
        <authorList>
            <person name="Jenkins J."/>
            <person name="Shu S."/>
            <person name="Grimwood J."/>
            <person name="Barry K."/>
            <person name="Goodstein D."/>
            <person name="Schmutz J."/>
            <person name="Leebens-Mack J."/>
            <person name="Osbourn A."/>
        </authorList>
    </citation>
    <scope>NUCLEOTIDE SEQUENCE [LARGE SCALE GENOMIC DNA]</scope>
    <source>
        <strain evidence="5">JIC</strain>
    </source>
</reference>
<feature type="region of interest" description="Disordered" evidence="3">
    <location>
        <begin position="97"/>
        <end position="130"/>
    </location>
</feature>
<feature type="compositionally biased region" description="Low complexity" evidence="3">
    <location>
        <begin position="1"/>
        <end position="18"/>
    </location>
</feature>
<dbReference type="SUPFAM" id="SSF47113">
    <property type="entry name" value="Histone-fold"/>
    <property type="match status" value="1"/>
</dbReference>
<dbReference type="Proteomes" id="UP001443914">
    <property type="component" value="Unassembled WGS sequence"/>
</dbReference>
<name>A0AAW1MTC6_SAPOF</name>
<comment type="caution">
    <text evidence="5">The sequence shown here is derived from an EMBL/GenBank/DDBJ whole genome shotgun (WGS) entry which is preliminary data.</text>
</comment>
<dbReference type="EMBL" id="JBDFQZ010000002">
    <property type="protein sequence ID" value="KAK9751165.1"/>
    <property type="molecule type" value="Genomic_DNA"/>
</dbReference>
<dbReference type="CDD" id="cd22929">
    <property type="entry name" value="HFD_POLE4-like"/>
    <property type="match status" value="1"/>
</dbReference>
<accession>A0AAW1MTC6</accession>
<dbReference type="AlphaFoldDB" id="A0AAW1MTC6"/>
<dbReference type="GO" id="GO:0006355">
    <property type="term" value="P:regulation of DNA-templated transcription"/>
    <property type="evidence" value="ECO:0007669"/>
    <property type="project" value="TreeGrafter"/>
</dbReference>
<evidence type="ECO:0000313" key="5">
    <source>
        <dbReference type="EMBL" id="KAK9751165.1"/>
    </source>
</evidence>
<evidence type="ECO:0000256" key="1">
    <source>
        <dbReference type="ARBA" id="ARBA00004123"/>
    </source>
</evidence>
<dbReference type="PANTHER" id="PTHR10252:SF54">
    <property type="entry name" value="CHROMATIN ACCESSIBILITY COMPLEX PROTEIN 1"/>
    <property type="match status" value="1"/>
</dbReference>
<dbReference type="InterPro" id="IPR009072">
    <property type="entry name" value="Histone-fold"/>
</dbReference>
<feature type="region of interest" description="Disordered" evidence="3">
    <location>
        <begin position="1"/>
        <end position="21"/>
    </location>
</feature>
<sequence length="162" mass="18076">MSEEATTAATTTATTTETPLNPSFPAARVKKIVKIDKDITRVTSEALFLISGASELFLHFLAEKSSNVAAEKKRRTIKVEHLRLAVKRHQPSREFLLDSLPLPMESQPSDRPSVDRTVKQKPPPPHTRCIDSFFKKPVIEESADVDDVADVIPEQIEDVDED</sequence>
<evidence type="ECO:0000256" key="3">
    <source>
        <dbReference type="SAM" id="MobiDB-lite"/>
    </source>
</evidence>
<organism evidence="5 6">
    <name type="scientific">Saponaria officinalis</name>
    <name type="common">Common soapwort</name>
    <name type="synonym">Lychnis saponaria</name>
    <dbReference type="NCBI Taxonomy" id="3572"/>
    <lineage>
        <taxon>Eukaryota</taxon>
        <taxon>Viridiplantae</taxon>
        <taxon>Streptophyta</taxon>
        <taxon>Embryophyta</taxon>
        <taxon>Tracheophyta</taxon>
        <taxon>Spermatophyta</taxon>
        <taxon>Magnoliopsida</taxon>
        <taxon>eudicotyledons</taxon>
        <taxon>Gunneridae</taxon>
        <taxon>Pentapetalae</taxon>
        <taxon>Caryophyllales</taxon>
        <taxon>Caryophyllaceae</taxon>
        <taxon>Caryophylleae</taxon>
        <taxon>Saponaria</taxon>
    </lineage>
</organism>
<dbReference type="InterPro" id="IPR050568">
    <property type="entry name" value="Transcr_DNA_Rep_Reg"/>
</dbReference>
<dbReference type="Gene3D" id="1.10.20.10">
    <property type="entry name" value="Histone, subunit A"/>
    <property type="match status" value="1"/>
</dbReference>
<comment type="subcellular location">
    <subcellularLocation>
        <location evidence="1">Nucleus</location>
    </subcellularLocation>
</comment>
<feature type="domain" description="Transcription factor CBF/NF-Y/archaeal histone" evidence="4">
    <location>
        <begin position="23"/>
        <end position="86"/>
    </location>
</feature>
<gene>
    <name evidence="5" type="ORF">RND81_02G247000</name>
</gene>
<keyword evidence="2" id="KW-0539">Nucleus</keyword>
<dbReference type="GO" id="GO:0005634">
    <property type="term" value="C:nucleus"/>
    <property type="evidence" value="ECO:0007669"/>
    <property type="project" value="UniProtKB-SubCell"/>
</dbReference>
<dbReference type="GO" id="GO:0000976">
    <property type="term" value="F:transcription cis-regulatory region binding"/>
    <property type="evidence" value="ECO:0007669"/>
    <property type="project" value="TreeGrafter"/>
</dbReference>